<evidence type="ECO:0000313" key="1">
    <source>
        <dbReference type="EMBL" id="KIL66340.1"/>
    </source>
</evidence>
<keyword evidence="2" id="KW-1185">Reference proteome</keyword>
<dbReference type="EMBL" id="KN818236">
    <property type="protein sequence ID" value="KIL66340.1"/>
    <property type="molecule type" value="Genomic_DNA"/>
</dbReference>
<reference evidence="1 2" key="1">
    <citation type="submission" date="2014-04" db="EMBL/GenBank/DDBJ databases">
        <title>Evolutionary Origins and Diversification of the Mycorrhizal Mutualists.</title>
        <authorList>
            <consortium name="DOE Joint Genome Institute"/>
            <consortium name="Mycorrhizal Genomics Consortium"/>
            <person name="Kohler A."/>
            <person name="Kuo A."/>
            <person name="Nagy L.G."/>
            <person name="Floudas D."/>
            <person name="Copeland A."/>
            <person name="Barry K.W."/>
            <person name="Cichocki N."/>
            <person name="Veneault-Fourrey C."/>
            <person name="LaButti K."/>
            <person name="Lindquist E.A."/>
            <person name="Lipzen A."/>
            <person name="Lundell T."/>
            <person name="Morin E."/>
            <person name="Murat C."/>
            <person name="Riley R."/>
            <person name="Ohm R."/>
            <person name="Sun H."/>
            <person name="Tunlid A."/>
            <person name="Henrissat B."/>
            <person name="Grigoriev I.V."/>
            <person name="Hibbett D.S."/>
            <person name="Martin F."/>
        </authorList>
    </citation>
    <scope>NUCLEOTIDE SEQUENCE [LARGE SCALE GENOMIC DNA]</scope>
    <source>
        <strain evidence="1 2">Koide BX008</strain>
    </source>
</reference>
<dbReference type="HOGENOM" id="CLU_2910169_0_0_1"/>
<organism evidence="1 2">
    <name type="scientific">Amanita muscaria (strain Koide BX008)</name>
    <dbReference type="NCBI Taxonomy" id="946122"/>
    <lineage>
        <taxon>Eukaryota</taxon>
        <taxon>Fungi</taxon>
        <taxon>Dikarya</taxon>
        <taxon>Basidiomycota</taxon>
        <taxon>Agaricomycotina</taxon>
        <taxon>Agaricomycetes</taxon>
        <taxon>Agaricomycetidae</taxon>
        <taxon>Agaricales</taxon>
        <taxon>Pluteineae</taxon>
        <taxon>Amanitaceae</taxon>
        <taxon>Amanita</taxon>
    </lineage>
</organism>
<dbReference type="Proteomes" id="UP000054549">
    <property type="component" value="Unassembled WGS sequence"/>
</dbReference>
<evidence type="ECO:0000313" key="2">
    <source>
        <dbReference type="Proteomes" id="UP000054549"/>
    </source>
</evidence>
<sequence>RGFDGLALACKIWAEQKPVQALMQARLGLTYLGSARPKVGPGKTLCTRARNRHASLSNLNGL</sequence>
<dbReference type="InParanoid" id="A0A0C2SSM1"/>
<name>A0A0C2SSM1_AMAMK</name>
<protein>
    <submittedName>
        <fullName evidence="1">Uncharacterized protein</fullName>
    </submittedName>
</protein>
<proteinExistence type="predicted"/>
<gene>
    <name evidence="1" type="ORF">M378DRAFT_160753</name>
</gene>
<accession>A0A0C2SSM1</accession>
<feature type="non-terminal residue" evidence="1">
    <location>
        <position position="1"/>
    </location>
</feature>
<dbReference type="AlphaFoldDB" id="A0A0C2SSM1"/>